<dbReference type="Gene3D" id="3.80.10.10">
    <property type="entry name" value="Ribonuclease Inhibitor"/>
    <property type="match status" value="4"/>
</dbReference>
<evidence type="ECO:0000256" key="1">
    <source>
        <dbReference type="ARBA" id="ARBA00022737"/>
    </source>
</evidence>
<reference evidence="2" key="1">
    <citation type="submission" date="2019-08" db="EMBL/GenBank/DDBJ databases">
        <title>The improved chromosome-level genome for the pearl oyster Pinctada fucata martensii using PacBio sequencing and Hi-C.</title>
        <authorList>
            <person name="Zheng Z."/>
        </authorList>
    </citation>
    <scope>NUCLEOTIDE SEQUENCE</scope>
    <source>
        <strain evidence="2">ZZ-2019</strain>
        <tissue evidence="2">Adductor muscle</tissue>
    </source>
</reference>
<dbReference type="SMART" id="SM00368">
    <property type="entry name" value="LRR_RI"/>
    <property type="match status" value="9"/>
</dbReference>
<keyword evidence="3" id="KW-1185">Reference proteome</keyword>
<dbReference type="InterPro" id="IPR032675">
    <property type="entry name" value="LRR_dom_sf"/>
</dbReference>
<sequence>MTDIHSTAYRYEAVCTELGIEQHPYIVKMFEKEKEETIFEFKDNMFLYLAGNNKLLTDVRLGDNDAHALYKTLQNNQFVVSLDLRYNNITDKGAVYIAKLIEEGNALKDINVMFNDIEAEGGEAIAKALQSNETLTSLRLSGNKIGNKGGMAFAQALQVNSTLEALDLGDCDLTIESIIALSTVLHNNTTLKSLNVNRPILFTHQEETTVHFARMLKVSTTLEELHLQKYDMRDFGASRLAENLMDNNTLLYLNLSCNRVTRDGMFELAKVLKNNTALKVLDLSYNRLEDDGACHVAEALATYNTNLETLVVSFNNIGNKGLCALADALKLNTTLQKIYIWGNKLEEPATIAFANLLESGRLDPKNTDVQSYVVDGVTKLCELNTGIRRHYYYAPSYGDDVPKWQPRGKNPRGSDIVAVKDLTVY</sequence>
<proteinExistence type="predicted"/>
<keyword evidence="1" id="KW-0677">Repeat</keyword>
<evidence type="ECO:0008006" key="4">
    <source>
        <dbReference type="Google" id="ProtNLM"/>
    </source>
</evidence>
<dbReference type="Pfam" id="PF13516">
    <property type="entry name" value="LRR_6"/>
    <property type="match status" value="7"/>
</dbReference>
<dbReference type="Proteomes" id="UP001186944">
    <property type="component" value="Unassembled WGS sequence"/>
</dbReference>
<gene>
    <name evidence="2" type="ORF">FSP39_024597</name>
</gene>
<dbReference type="AlphaFoldDB" id="A0AA88YQ92"/>
<dbReference type="EMBL" id="VSWD01000004">
    <property type="protein sequence ID" value="KAK3105409.1"/>
    <property type="molecule type" value="Genomic_DNA"/>
</dbReference>
<dbReference type="InterPro" id="IPR001611">
    <property type="entry name" value="Leu-rich_rpt"/>
</dbReference>
<dbReference type="InterPro" id="IPR052201">
    <property type="entry name" value="LRR-containing_regulator"/>
</dbReference>
<comment type="caution">
    <text evidence="2">The sequence shown here is derived from an EMBL/GenBank/DDBJ whole genome shotgun (WGS) entry which is preliminary data.</text>
</comment>
<accession>A0AA88YQ92</accession>
<name>A0AA88YQ92_PINIB</name>
<evidence type="ECO:0000313" key="2">
    <source>
        <dbReference type="EMBL" id="KAK3105409.1"/>
    </source>
</evidence>
<dbReference type="PANTHER" id="PTHR24111:SF0">
    <property type="entry name" value="LEUCINE-RICH REPEAT-CONTAINING PROTEIN"/>
    <property type="match status" value="1"/>
</dbReference>
<protein>
    <recommendedName>
        <fullName evidence="4">Leucine-rich repeat-containing protein 34</fullName>
    </recommendedName>
</protein>
<dbReference type="SUPFAM" id="SSF52047">
    <property type="entry name" value="RNI-like"/>
    <property type="match status" value="2"/>
</dbReference>
<dbReference type="PANTHER" id="PTHR24111">
    <property type="entry name" value="LEUCINE-RICH REPEAT-CONTAINING PROTEIN 34"/>
    <property type="match status" value="1"/>
</dbReference>
<evidence type="ECO:0000313" key="3">
    <source>
        <dbReference type="Proteomes" id="UP001186944"/>
    </source>
</evidence>
<organism evidence="2 3">
    <name type="scientific">Pinctada imbricata</name>
    <name type="common">Atlantic pearl-oyster</name>
    <name type="synonym">Pinctada martensii</name>
    <dbReference type="NCBI Taxonomy" id="66713"/>
    <lineage>
        <taxon>Eukaryota</taxon>
        <taxon>Metazoa</taxon>
        <taxon>Spiralia</taxon>
        <taxon>Lophotrochozoa</taxon>
        <taxon>Mollusca</taxon>
        <taxon>Bivalvia</taxon>
        <taxon>Autobranchia</taxon>
        <taxon>Pteriomorphia</taxon>
        <taxon>Pterioida</taxon>
        <taxon>Pterioidea</taxon>
        <taxon>Pteriidae</taxon>
        <taxon>Pinctada</taxon>
    </lineage>
</organism>